<dbReference type="Gene3D" id="3.40.50.1220">
    <property type="entry name" value="TPP-binding domain"/>
    <property type="match status" value="1"/>
</dbReference>
<dbReference type="SUPFAM" id="SSF52467">
    <property type="entry name" value="DHS-like NAD/FAD-binding domain"/>
    <property type="match status" value="1"/>
</dbReference>
<evidence type="ECO:0000313" key="1">
    <source>
        <dbReference type="EMBL" id="MBB4276401.1"/>
    </source>
</evidence>
<dbReference type="InterPro" id="IPR029035">
    <property type="entry name" value="DHS-like_NAD/FAD-binding_dom"/>
</dbReference>
<dbReference type="Pfam" id="PF13289">
    <property type="entry name" value="SIR2_2"/>
    <property type="match status" value="1"/>
</dbReference>
<dbReference type="NCBIfam" id="NF041818">
    <property type="entry name" value="Dsr1"/>
    <property type="match status" value="1"/>
</dbReference>
<dbReference type="RefSeq" id="WP_183927267.1">
    <property type="nucleotide sequence ID" value="NZ_JACIGM010000009.1"/>
</dbReference>
<name>A0A7W6RPR4_9HYPH</name>
<dbReference type="Proteomes" id="UP000533641">
    <property type="component" value="Unassembled WGS sequence"/>
</dbReference>
<evidence type="ECO:0000313" key="2">
    <source>
        <dbReference type="Proteomes" id="UP000533641"/>
    </source>
</evidence>
<dbReference type="EMBL" id="JACIGM010000009">
    <property type="protein sequence ID" value="MBB4276401.1"/>
    <property type="molecule type" value="Genomic_DNA"/>
</dbReference>
<dbReference type="AlphaFoldDB" id="A0A7W6RPR4"/>
<proteinExistence type="predicted"/>
<gene>
    <name evidence="1" type="ORF">GGE12_004198</name>
</gene>
<evidence type="ECO:0008006" key="3">
    <source>
        <dbReference type="Google" id="ProtNLM"/>
    </source>
</evidence>
<organism evidence="1 2">
    <name type="scientific">Rhizobium mongolense</name>
    <dbReference type="NCBI Taxonomy" id="57676"/>
    <lineage>
        <taxon>Bacteria</taxon>
        <taxon>Pseudomonadati</taxon>
        <taxon>Pseudomonadota</taxon>
        <taxon>Alphaproteobacteria</taxon>
        <taxon>Hyphomicrobiales</taxon>
        <taxon>Rhizobiaceae</taxon>
        <taxon>Rhizobium/Agrobacterium group</taxon>
        <taxon>Rhizobium</taxon>
    </lineage>
</organism>
<comment type="caution">
    <text evidence="1">The sequence shown here is derived from an EMBL/GenBank/DDBJ whole genome shotgun (WGS) entry which is preliminary data.</text>
</comment>
<accession>A0A7W6RPR4</accession>
<reference evidence="1 2" key="1">
    <citation type="submission" date="2020-08" db="EMBL/GenBank/DDBJ databases">
        <title>Genomic Encyclopedia of Type Strains, Phase IV (KMG-V): Genome sequencing to study the core and pangenomes of soil and plant-associated prokaryotes.</title>
        <authorList>
            <person name="Whitman W."/>
        </authorList>
    </citation>
    <scope>NUCLEOTIDE SEQUENCE [LARGE SCALE GENOMIC DNA]</scope>
    <source>
        <strain evidence="1 2">SEMIA 402</strain>
    </source>
</reference>
<sequence>MQFVKDGPDVPESLLQAHEEGRVIFFCGAGISYPADLPGFHGLVDKVYTRLGTPRTGPEEAAYKAYLYDTTFGLLEGRLADGRNRVRRIVEDILRPDLTLPGATRTQEALLTLAKGRAGQTRLVTTNFDRLFEEAMTRQGSRVATFNAPLLPIPKGRWDGLVYLHGMFPNPASTADLNRLVLGSGDFGLAYLIERWAARFVSELLRNYTVCFVGYSINDPVMRYMMDALAADRLMGETPGEAFAFGDDKKGAEAAAEQWASKNVIPILYKHTENHSLLHDTLHEWASTYRDGVEGKEAVVARYANLEPAVSTKQDNFIGRMVWALSDATGLPAKLFADRNPLPPISWLKTLLNPVLGHKDLGRYGITPSKPDNGRAFGLLDRPSPHELSISMSLVLHPREHGGYDEVMFHLARWAARHYENPSLVAWIARRGGVLHPKFKQVLQHELSKHSPEKGLPTTALISLLLADRIRSGGAGGDLYELIGRLKREGLTIGVRLGLRQVLTPYVELREPISFDDEEEETEQGSGAPSMPDWDIVFGGQHLHSQLSEARNTPEWRDASRELLGDFTSLLRDVMDIQRALGGANDVRDHSYIHQPSIADHPQNRRFKDWTLLVELVRDGWIALTDHDPSAARAEAERWLSLKYPIFRRLAFFAAIEGPNIIATNEALDWLLLDNGRWLWSTETQREALLLVAALGKKLDTNAMATLSSAILAGPPDGMFGSDVSDEDLARFVDRRRWMFIRRLLDTGAVPTPDAKARLEEIEANYPLWKPAEDDRQDFPFWMGDGDSWRTFTPTPVDLAALVVWLAEHPGDGEDDEDDWSERCDKDIDVAIDALVQLAAKGTWPTGRWRDALQVWSREESAGKSWGRLYNVIAAVPREDLKLLSRQIAWWLAELAKKPFEHETEFFGLIAQILAVHHNEQPIADDEHFHAINHPVGLAAQAIVTTWFHRGLEDGQGINEPFASPMEKTCDPDAPGLNPGRLILARNVITLFRVDGEWTTRNLLPYFDWHAKPGAACSIWEAFLQSPRLYWPLLDALKSSFLATAEHFERLGDSYQSQYSGLITYAALRPGGTFVREDFQRIFNALPAKAFADVADAILQGLNGAGEKKAEYYANRVSPFLEYYWRKVADVSTNATSKKLVEICVAAGDAFPQAVAALIAFIQRVADPTYVIMGLSKTDLTARFPEASLSILDAIVADNAQWLRPEFKNCLSKIRNADPNLERDGRFKRLVTVLRKAGIDWP</sequence>
<protein>
    <recommendedName>
        <fullName evidence="3">SIR2-like protein</fullName>
    </recommendedName>
</protein>